<feature type="region of interest" description="Disordered" evidence="1">
    <location>
        <begin position="1"/>
        <end position="27"/>
    </location>
</feature>
<gene>
    <name evidence="2" type="ORF">GGU10DRAFT_381135</name>
</gene>
<evidence type="ECO:0000313" key="2">
    <source>
        <dbReference type="EMBL" id="KAJ3780128.1"/>
    </source>
</evidence>
<sequence length="119" mass="12805">MEPKLPSSDSIPEGHTTHKTLGTTLKPQNNGVKLTLKIEPSKKSTDSTTTVTTGKATISTFTLEVDTKEPGYMSTVTTMPSSTPAVPTIIPWYLTSSFSSVTELTSMILLHFAFISLTP</sequence>
<name>A0AA38KWA3_9AGAR</name>
<evidence type="ECO:0000256" key="1">
    <source>
        <dbReference type="SAM" id="MobiDB-lite"/>
    </source>
</evidence>
<reference evidence="2" key="1">
    <citation type="submission" date="2022-08" db="EMBL/GenBank/DDBJ databases">
        <authorList>
            <consortium name="DOE Joint Genome Institute"/>
            <person name="Min B."/>
            <person name="Riley R."/>
            <person name="Sierra-Patev S."/>
            <person name="Naranjo-Ortiz M."/>
            <person name="Looney B."/>
            <person name="Konkel Z."/>
            <person name="Slot J.C."/>
            <person name="Sakamoto Y."/>
            <person name="Steenwyk J.L."/>
            <person name="Rokas A."/>
            <person name="Carro J."/>
            <person name="Camarero S."/>
            <person name="Ferreira P."/>
            <person name="Molpeceres G."/>
            <person name="Ruiz-Duenas F.J."/>
            <person name="Serrano A."/>
            <person name="Henrissat B."/>
            <person name="Drula E."/>
            <person name="Hughes K.W."/>
            <person name="Mata J.L."/>
            <person name="Ishikawa N.K."/>
            <person name="Vargas-Isla R."/>
            <person name="Ushijima S."/>
            <person name="Smith C.A."/>
            <person name="Ahrendt S."/>
            <person name="Andreopoulos W."/>
            <person name="He G."/>
            <person name="Labutti K."/>
            <person name="Lipzen A."/>
            <person name="Ng V."/>
            <person name="Sandor L."/>
            <person name="Barry K."/>
            <person name="Martinez A.T."/>
            <person name="Xiao Y."/>
            <person name="Gibbons J.G."/>
            <person name="Terashima K."/>
            <person name="Hibbett D.S."/>
            <person name="Grigoriev I.V."/>
        </authorList>
    </citation>
    <scope>NUCLEOTIDE SEQUENCE</scope>
    <source>
        <strain evidence="2">TFB10291</strain>
    </source>
</reference>
<accession>A0AA38KWA3</accession>
<proteinExistence type="predicted"/>
<keyword evidence="3" id="KW-1185">Reference proteome</keyword>
<protein>
    <submittedName>
        <fullName evidence="2">Uncharacterized protein</fullName>
    </submittedName>
</protein>
<dbReference type="Proteomes" id="UP001163798">
    <property type="component" value="Unassembled WGS sequence"/>
</dbReference>
<organism evidence="2 3">
    <name type="scientific">Lentinula aff. detonsa</name>
    <dbReference type="NCBI Taxonomy" id="2804958"/>
    <lineage>
        <taxon>Eukaryota</taxon>
        <taxon>Fungi</taxon>
        <taxon>Dikarya</taxon>
        <taxon>Basidiomycota</taxon>
        <taxon>Agaricomycotina</taxon>
        <taxon>Agaricomycetes</taxon>
        <taxon>Agaricomycetidae</taxon>
        <taxon>Agaricales</taxon>
        <taxon>Marasmiineae</taxon>
        <taxon>Omphalotaceae</taxon>
        <taxon>Lentinula</taxon>
    </lineage>
</organism>
<dbReference type="AlphaFoldDB" id="A0AA38KWA3"/>
<comment type="caution">
    <text evidence="2">The sequence shown here is derived from an EMBL/GenBank/DDBJ whole genome shotgun (WGS) entry which is preliminary data.</text>
</comment>
<evidence type="ECO:0000313" key="3">
    <source>
        <dbReference type="Proteomes" id="UP001163798"/>
    </source>
</evidence>
<dbReference type="EMBL" id="MU793899">
    <property type="protein sequence ID" value="KAJ3780128.1"/>
    <property type="molecule type" value="Genomic_DNA"/>
</dbReference>